<organism evidence="3 4">
    <name type="scientific">Luteimonas composti</name>
    <dbReference type="NCBI Taxonomy" id="398257"/>
    <lineage>
        <taxon>Bacteria</taxon>
        <taxon>Pseudomonadati</taxon>
        <taxon>Pseudomonadota</taxon>
        <taxon>Gammaproteobacteria</taxon>
        <taxon>Lysobacterales</taxon>
        <taxon>Lysobacteraceae</taxon>
        <taxon>Luteimonas</taxon>
    </lineage>
</organism>
<dbReference type="PANTHER" id="PTHR43767:SF1">
    <property type="entry name" value="NONRIBOSOMAL PEPTIDE SYNTHASE PES1 (EUROFUNG)-RELATED"/>
    <property type="match status" value="1"/>
</dbReference>
<dbReference type="InterPro" id="IPR025110">
    <property type="entry name" value="AMP-bd_C"/>
</dbReference>
<dbReference type="PROSITE" id="PS00455">
    <property type="entry name" value="AMP_BINDING"/>
    <property type="match status" value="1"/>
</dbReference>
<keyword evidence="4" id="KW-1185">Reference proteome</keyword>
<dbReference type="Gene3D" id="3.40.50.12780">
    <property type="entry name" value="N-terminal domain of ligase-like"/>
    <property type="match status" value="1"/>
</dbReference>
<accession>A0ABT6MNC4</accession>
<feature type="domain" description="AMP-dependent synthetase/ligase" evidence="1">
    <location>
        <begin position="8"/>
        <end position="370"/>
    </location>
</feature>
<dbReference type="InterPro" id="IPR000873">
    <property type="entry name" value="AMP-dep_synth/lig_dom"/>
</dbReference>
<dbReference type="InterPro" id="IPR050237">
    <property type="entry name" value="ATP-dep_AMP-bd_enzyme"/>
</dbReference>
<evidence type="ECO:0000259" key="2">
    <source>
        <dbReference type="Pfam" id="PF13193"/>
    </source>
</evidence>
<reference evidence="3" key="2">
    <citation type="submission" date="2023-04" db="EMBL/GenBank/DDBJ databases">
        <authorList>
            <person name="Sun J.-Q."/>
        </authorList>
    </citation>
    <scope>NUCLEOTIDE SEQUENCE</scope>
    <source>
        <strain evidence="3">CC-YY355</strain>
    </source>
</reference>
<dbReference type="RefSeq" id="WP_280941269.1">
    <property type="nucleotide sequence ID" value="NZ_JARYGX010000008.1"/>
</dbReference>
<reference evidence="3" key="1">
    <citation type="journal article" date="2007" name="Int. J. Syst. Evol. Microbiol.">
        <title>Luteimonas composti sp. nov., a moderately thermophilic bacterium isolated from food waste.</title>
        <authorList>
            <person name="Young C.C."/>
            <person name="Kampfer P."/>
            <person name="Chen W.M."/>
            <person name="Yen W.S."/>
            <person name="Arun A.B."/>
            <person name="Lai W.A."/>
            <person name="Shen F.T."/>
            <person name="Rekha P.D."/>
            <person name="Lin K.Y."/>
            <person name="Chou J.H."/>
        </authorList>
    </citation>
    <scope>NUCLEOTIDE SEQUENCE</scope>
    <source>
        <strain evidence="3">CC-YY355</strain>
    </source>
</reference>
<dbReference type="InterPro" id="IPR020845">
    <property type="entry name" value="AMP-binding_CS"/>
</dbReference>
<sequence length="516" mass="56160">MRYEAHLRARAGERPDHTAIVCAGRRVSYATLADTAERFATALVAGGFGNGDRCVLFLENRVETAAGVFGTLRAGGVFSVINPTTKADKLAYVLNNCEASVLVTQASLLPVARAALAQSPSVTRVVVVDDNPAPTAGEIDWEAFVAAPSTLPDAPRGIDIDLAMLVYTSGSTGEPKGVMMTHRNIEHAATSITTYLRMAPEDVVLSVLPLAFDYGLYQLLMCVKLGATLVLEKSFAFPQKILPLLESERVTGFPLVPTMAALIVQLRNFRPEWAASVKFLTNTAAALPPAHIARLRELFPQARVYSMYGMTESKRCTWLPPEQLDRRPDSVGIAIPFTEVWVAGDDGQPLPANTVGELVVRGGHVMQGYWRNPEATGKALRPGRYPWEKVLHTGDLFRMDDEGFLYFVGRKDDIIKSRGEKVSPKEVENVLYALPGVREAALVGVPDEVLGRALKALLVVEDGVQLTPRDVIAHCAARLEDFMVPRLIEFRDSLPKTDTGKIRRATLQAEADASAG</sequence>
<dbReference type="SUPFAM" id="SSF56801">
    <property type="entry name" value="Acetyl-CoA synthetase-like"/>
    <property type="match status" value="1"/>
</dbReference>
<dbReference type="Proteomes" id="UP001160550">
    <property type="component" value="Unassembled WGS sequence"/>
</dbReference>
<comment type="caution">
    <text evidence="3">The sequence shown here is derived from an EMBL/GenBank/DDBJ whole genome shotgun (WGS) entry which is preliminary data.</text>
</comment>
<dbReference type="Pfam" id="PF13193">
    <property type="entry name" value="AMP-binding_C"/>
    <property type="match status" value="1"/>
</dbReference>
<dbReference type="Gene3D" id="3.30.300.30">
    <property type="match status" value="1"/>
</dbReference>
<dbReference type="PANTHER" id="PTHR43767">
    <property type="entry name" value="LONG-CHAIN-FATTY-ACID--COA LIGASE"/>
    <property type="match status" value="1"/>
</dbReference>
<dbReference type="EMBL" id="JARYGX010000008">
    <property type="protein sequence ID" value="MDH7452063.1"/>
    <property type="molecule type" value="Genomic_DNA"/>
</dbReference>
<evidence type="ECO:0000259" key="1">
    <source>
        <dbReference type="Pfam" id="PF00501"/>
    </source>
</evidence>
<dbReference type="InterPro" id="IPR045851">
    <property type="entry name" value="AMP-bd_C_sf"/>
</dbReference>
<protein>
    <submittedName>
        <fullName evidence="3">AMP-binding protein</fullName>
    </submittedName>
</protein>
<gene>
    <name evidence="3" type="ORF">QF205_03075</name>
</gene>
<proteinExistence type="predicted"/>
<evidence type="ECO:0000313" key="3">
    <source>
        <dbReference type="EMBL" id="MDH7452063.1"/>
    </source>
</evidence>
<name>A0ABT6MNC4_9GAMM</name>
<evidence type="ECO:0000313" key="4">
    <source>
        <dbReference type="Proteomes" id="UP001160550"/>
    </source>
</evidence>
<dbReference type="InterPro" id="IPR042099">
    <property type="entry name" value="ANL_N_sf"/>
</dbReference>
<dbReference type="Pfam" id="PF00501">
    <property type="entry name" value="AMP-binding"/>
    <property type="match status" value="1"/>
</dbReference>
<feature type="domain" description="AMP-binding enzyme C-terminal" evidence="2">
    <location>
        <begin position="426"/>
        <end position="501"/>
    </location>
</feature>